<dbReference type="Proteomes" id="UP000325218">
    <property type="component" value="Unassembled WGS sequence"/>
</dbReference>
<dbReference type="PANTHER" id="PTHR45036">
    <property type="entry name" value="METHYLTRANSFERASE LIKE 7B"/>
    <property type="match status" value="1"/>
</dbReference>
<dbReference type="OrthoDB" id="9772751at2"/>
<dbReference type="Pfam" id="PF08241">
    <property type="entry name" value="Methyltransf_11"/>
    <property type="match status" value="1"/>
</dbReference>
<dbReference type="InterPro" id="IPR013216">
    <property type="entry name" value="Methyltransf_11"/>
</dbReference>
<feature type="domain" description="Methyltransferase type 11" evidence="1">
    <location>
        <begin position="42"/>
        <end position="136"/>
    </location>
</feature>
<organism evidence="2 3">
    <name type="scientific">Paenibacillus faecis</name>
    <dbReference type="NCBI Taxonomy" id="862114"/>
    <lineage>
        <taxon>Bacteria</taxon>
        <taxon>Bacillati</taxon>
        <taxon>Bacillota</taxon>
        <taxon>Bacilli</taxon>
        <taxon>Bacillales</taxon>
        <taxon>Paenibacillaceae</taxon>
        <taxon>Paenibacillus</taxon>
    </lineage>
</organism>
<proteinExistence type="predicted"/>
<protein>
    <submittedName>
        <fullName evidence="2">Class I SAM-dependent methyltransferase</fullName>
    </submittedName>
</protein>
<dbReference type="GO" id="GO:0008757">
    <property type="term" value="F:S-adenosylmethionine-dependent methyltransferase activity"/>
    <property type="evidence" value="ECO:0007669"/>
    <property type="project" value="InterPro"/>
</dbReference>
<dbReference type="AlphaFoldDB" id="A0A5D0CIN6"/>
<dbReference type="InterPro" id="IPR052356">
    <property type="entry name" value="Thiol_S-MT"/>
</dbReference>
<keyword evidence="2" id="KW-0808">Transferase</keyword>
<keyword evidence="3" id="KW-1185">Reference proteome</keyword>
<keyword evidence="2" id="KW-0489">Methyltransferase</keyword>
<dbReference type="SUPFAM" id="SSF53335">
    <property type="entry name" value="S-adenosyl-L-methionine-dependent methyltransferases"/>
    <property type="match status" value="1"/>
</dbReference>
<dbReference type="GO" id="GO:0032259">
    <property type="term" value="P:methylation"/>
    <property type="evidence" value="ECO:0007669"/>
    <property type="project" value="UniProtKB-KW"/>
</dbReference>
<name>A0A5D0CIN6_9BACL</name>
<reference evidence="2 3" key="1">
    <citation type="submission" date="2019-08" db="EMBL/GenBank/DDBJ databases">
        <title>Genome sequencing of Paenibacillus faecis DSM 23593(T).</title>
        <authorList>
            <person name="Kook J.-K."/>
            <person name="Park S.-N."/>
            <person name="Lim Y.K."/>
        </authorList>
    </citation>
    <scope>NUCLEOTIDE SEQUENCE [LARGE SCALE GENOMIC DNA]</scope>
    <source>
        <strain evidence="2 3">DSM 23593</strain>
    </source>
</reference>
<comment type="caution">
    <text evidence="2">The sequence shown here is derived from an EMBL/GenBank/DDBJ whole genome shotgun (WGS) entry which is preliminary data.</text>
</comment>
<sequence>MSVNKNIRRFEKQAVVYDKKREKRELGTLRRRLLESASGKVLELGIGAGSNLPFYRKEIRLTGVDFSPAMLERAKAANDRLYEIEANFIQGDIDTLELKENSYDTIVSTLTLCAYRDPGKVLRRMSRWCKPGGRILLLEHGLSSNSVLAFGQKLVDPLAYRFVGCHHSRDIMKLVADSPLQVQHAEHAMAGMVHLIWCEPPASDQG</sequence>
<gene>
    <name evidence="2" type="ORF">FRY98_25245</name>
</gene>
<dbReference type="PANTHER" id="PTHR45036:SF1">
    <property type="entry name" value="METHYLTRANSFERASE LIKE 7A"/>
    <property type="match status" value="1"/>
</dbReference>
<evidence type="ECO:0000313" key="3">
    <source>
        <dbReference type="Proteomes" id="UP000325218"/>
    </source>
</evidence>
<dbReference type="Gene3D" id="3.40.50.150">
    <property type="entry name" value="Vaccinia Virus protein VP39"/>
    <property type="match status" value="1"/>
</dbReference>
<dbReference type="CDD" id="cd02440">
    <property type="entry name" value="AdoMet_MTases"/>
    <property type="match status" value="1"/>
</dbReference>
<dbReference type="InterPro" id="IPR029063">
    <property type="entry name" value="SAM-dependent_MTases_sf"/>
</dbReference>
<dbReference type="RefSeq" id="WP_148457435.1">
    <property type="nucleotide sequence ID" value="NZ_VSDO01000006.1"/>
</dbReference>
<dbReference type="EMBL" id="VSDO01000006">
    <property type="protein sequence ID" value="TYA09923.1"/>
    <property type="molecule type" value="Genomic_DNA"/>
</dbReference>
<evidence type="ECO:0000259" key="1">
    <source>
        <dbReference type="Pfam" id="PF08241"/>
    </source>
</evidence>
<accession>A0A5D0CIN6</accession>
<evidence type="ECO:0000313" key="2">
    <source>
        <dbReference type="EMBL" id="TYA09923.1"/>
    </source>
</evidence>